<sequence>MLLCLVYLRKALFRSGLFARLGLHNKLNYLSLSIR</sequence>
<reference evidence="1 2" key="2">
    <citation type="submission" date="2007-05" db="EMBL/GenBank/DDBJ databases">
        <title>Draft genome sequence of Bifidobacterium adolescentis (L2-32).</title>
        <authorList>
            <person name="Sudarsanam P."/>
            <person name="Ley R."/>
            <person name="Guruge J."/>
            <person name="Turnbaugh P.J."/>
            <person name="Mahowald M."/>
            <person name="Liep D."/>
            <person name="Gordon J."/>
        </authorList>
    </citation>
    <scope>NUCLEOTIDE SEQUENCE [LARGE SCALE GENOMIC DNA]</scope>
    <source>
        <strain evidence="1 2">L2-32</strain>
    </source>
</reference>
<dbReference type="HOGENOM" id="CLU_3363527_0_0_11"/>
<evidence type="ECO:0000313" key="2">
    <source>
        <dbReference type="Proteomes" id="UP000003773"/>
    </source>
</evidence>
<dbReference type="EMBL" id="AAXD02000018">
    <property type="protein sequence ID" value="EDN83759.1"/>
    <property type="molecule type" value="Genomic_DNA"/>
</dbReference>
<organism evidence="1 2">
    <name type="scientific">Bifidobacterium adolescentis L2-32</name>
    <dbReference type="NCBI Taxonomy" id="411481"/>
    <lineage>
        <taxon>Bacteria</taxon>
        <taxon>Bacillati</taxon>
        <taxon>Actinomycetota</taxon>
        <taxon>Actinomycetes</taxon>
        <taxon>Bifidobacteriales</taxon>
        <taxon>Bifidobacteriaceae</taxon>
        <taxon>Bifidobacterium</taxon>
    </lineage>
</organism>
<dbReference type="Proteomes" id="UP000003773">
    <property type="component" value="Unassembled WGS sequence"/>
</dbReference>
<reference evidence="1 2" key="1">
    <citation type="submission" date="2007-04" db="EMBL/GenBank/DDBJ databases">
        <authorList>
            <person name="Fulton L."/>
            <person name="Clifton S."/>
            <person name="Fulton B."/>
            <person name="Xu J."/>
            <person name="Minx P."/>
            <person name="Pepin K.H."/>
            <person name="Johnson M."/>
            <person name="Thiruvilangam P."/>
            <person name="Bhonagiri V."/>
            <person name="Nash W.E."/>
            <person name="Mardis E.R."/>
            <person name="Wilson R.K."/>
        </authorList>
    </citation>
    <scope>NUCLEOTIDE SEQUENCE [LARGE SCALE GENOMIC DNA]</scope>
    <source>
        <strain evidence="1 2">L2-32</strain>
    </source>
</reference>
<protein>
    <submittedName>
        <fullName evidence="1">Uncharacterized protein</fullName>
    </submittedName>
</protein>
<comment type="caution">
    <text evidence="1">The sequence shown here is derived from an EMBL/GenBank/DDBJ whole genome shotgun (WGS) entry which is preliminary data.</text>
</comment>
<dbReference type="AlphaFoldDB" id="A7A4C6"/>
<accession>A7A4C6</accession>
<gene>
    <name evidence="1" type="ORF">BIFADO_00683</name>
</gene>
<proteinExistence type="predicted"/>
<name>A7A4C6_BIFAD</name>
<evidence type="ECO:0000313" key="1">
    <source>
        <dbReference type="EMBL" id="EDN83759.1"/>
    </source>
</evidence>